<evidence type="ECO:0000256" key="6">
    <source>
        <dbReference type="ARBA" id="ARBA00022679"/>
    </source>
</evidence>
<dbReference type="PROSITE" id="PS50109">
    <property type="entry name" value="HIS_KIN"/>
    <property type="match status" value="1"/>
</dbReference>
<comment type="subcellular location">
    <subcellularLocation>
        <location evidence="2">Cell membrane</location>
        <topology evidence="2">Multi-pass membrane protein</topology>
    </subcellularLocation>
</comment>
<dbReference type="Gene3D" id="1.10.287.130">
    <property type="match status" value="1"/>
</dbReference>
<dbReference type="InterPro" id="IPR003661">
    <property type="entry name" value="HisK_dim/P_dom"/>
</dbReference>
<dbReference type="Pfam" id="PF00512">
    <property type="entry name" value="HisKA"/>
    <property type="match status" value="1"/>
</dbReference>
<gene>
    <name evidence="16" type="ORF">HELGO_WM1725</name>
</gene>
<dbReference type="GO" id="GO:0005524">
    <property type="term" value="F:ATP binding"/>
    <property type="evidence" value="ECO:0007669"/>
    <property type="project" value="UniProtKB-KW"/>
</dbReference>
<keyword evidence="6" id="KW-0808">Transferase</keyword>
<dbReference type="Pfam" id="PF08269">
    <property type="entry name" value="dCache_2"/>
    <property type="match status" value="1"/>
</dbReference>
<keyword evidence="9" id="KW-0418">Kinase</keyword>
<evidence type="ECO:0000256" key="3">
    <source>
        <dbReference type="ARBA" id="ARBA00012438"/>
    </source>
</evidence>
<evidence type="ECO:0000256" key="9">
    <source>
        <dbReference type="ARBA" id="ARBA00022777"/>
    </source>
</evidence>
<organism evidence="16">
    <name type="scientific">uncultured Sulfurovum sp</name>
    <dbReference type="NCBI Taxonomy" id="269237"/>
    <lineage>
        <taxon>Bacteria</taxon>
        <taxon>Pseudomonadati</taxon>
        <taxon>Campylobacterota</taxon>
        <taxon>Epsilonproteobacteria</taxon>
        <taxon>Campylobacterales</taxon>
        <taxon>Sulfurovaceae</taxon>
        <taxon>Sulfurovum</taxon>
        <taxon>environmental samples</taxon>
    </lineage>
</organism>
<proteinExistence type="predicted"/>
<keyword evidence="5" id="KW-0597">Phosphoprotein</keyword>
<comment type="catalytic activity">
    <reaction evidence="1">
        <text>ATP + protein L-histidine = ADP + protein N-phospho-L-histidine.</text>
        <dbReference type="EC" id="2.7.13.3"/>
    </reaction>
</comment>
<dbReference type="SMART" id="SM00388">
    <property type="entry name" value="HisKA"/>
    <property type="match status" value="1"/>
</dbReference>
<evidence type="ECO:0000256" key="4">
    <source>
        <dbReference type="ARBA" id="ARBA00022475"/>
    </source>
</evidence>
<dbReference type="InterPro" id="IPR036097">
    <property type="entry name" value="HisK_dim/P_sf"/>
</dbReference>
<dbReference type="InterPro" id="IPR033480">
    <property type="entry name" value="sCache_2"/>
</dbReference>
<keyword evidence="10" id="KW-0067">ATP-binding</keyword>
<dbReference type="SMART" id="SM01049">
    <property type="entry name" value="Cache_2"/>
    <property type="match status" value="1"/>
</dbReference>
<evidence type="ECO:0000313" key="16">
    <source>
        <dbReference type="EMBL" id="CAA6827244.1"/>
    </source>
</evidence>
<dbReference type="CDD" id="cd00082">
    <property type="entry name" value="HisKA"/>
    <property type="match status" value="1"/>
</dbReference>
<dbReference type="PANTHER" id="PTHR45528:SF1">
    <property type="entry name" value="SENSOR HISTIDINE KINASE CPXA"/>
    <property type="match status" value="1"/>
</dbReference>
<keyword evidence="12" id="KW-0902">Two-component regulatory system</keyword>
<dbReference type="InterPro" id="IPR036890">
    <property type="entry name" value="HATPase_C_sf"/>
</dbReference>
<dbReference type="SMART" id="SM00387">
    <property type="entry name" value="HATPase_c"/>
    <property type="match status" value="1"/>
</dbReference>
<dbReference type="PANTHER" id="PTHR45528">
    <property type="entry name" value="SENSOR HISTIDINE KINASE CPXA"/>
    <property type="match status" value="1"/>
</dbReference>
<dbReference type="SUPFAM" id="SSF47384">
    <property type="entry name" value="Homodimeric domain of signal transducing histidine kinase"/>
    <property type="match status" value="1"/>
</dbReference>
<evidence type="ECO:0000256" key="14">
    <source>
        <dbReference type="SAM" id="Phobius"/>
    </source>
</evidence>
<evidence type="ECO:0000256" key="2">
    <source>
        <dbReference type="ARBA" id="ARBA00004651"/>
    </source>
</evidence>
<protein>
    <recommendedName>
        <fullName evidence="3">histidine kinase</fullName>
        <ecNumber evidence="3">2.7.13.3</ecNumber>
    </recommendedName>
</protein>
<accession>A0A6S6U6F7</accession>
<dbReference type="EC" id="2.7.13.3" evidence="3"/>
<dbReference type="InterPro" id="IPR050398">
    <property type="entry name" value="HssS/ArlS-like"/>
</dbReference>
<evidence type="ECO:0000256" key="10">
    <source>
        <dbReference type="ARBA" id="ARBA00022840"/>
    </source>
</evidence>
<dbReference type="Pfam" id="PF02518">
    <property type="entry name" value="HATPase_c"/>
    <property type="match status" value="1"/>
</dbReference>
<evidence type="ECO:0000256" key="11">
    <source>
        <dbReference type="ARBA" id="ARBA00022989"/>
    </source>
</evidence>
<dbReference type="Gene3D" id="3.30.565.10">
    <property type="entry name" value="Histidine kinase-like ATPase, C-terminal domain"/>
    <property type="match status" value="1"/>
</dbReference>
<keyword evidence="8" id="KW-0547">Nucleotide-binding</keyword>
<dbReference type="InterPro" id="IPR003594">
    <property type="entry name" value="HATPase_dom"/>
</dbReference>
<reference evidence="16" key="1">
    <citation type="submission" date="2020-01" db="EMBL/GenBank/DDBJ databases">
        <authorList>
            <person name="Meier V. D."/>
            <person name="Meier V D."/>
        </authorList>
    </citation>
    <scope>NUCLEOTIDE SEQUENCE</scope>
    <source>
        <strain evidence="16">HLG_WM_MAG_01</strain>
    </source>
</reference>
<feature type="transmembrane region" description="Helical" evidence="14">
    <location>
        <begin position="215"/>
        <end position="237"/>
    </location>
</feature>
<name>A0A6S6U6F7_9BACT</name>
<keyword evidence="4" id="KW-1003">Cell membrane</keyword>
<evidence type="ECO:0000256" key="13">
    <source>
        <dbReference type="ARBA" id="ARBA00023136"/>
    </source>
</evidence>
<dbReference type="GO" id="GO:0000155">
    <property type="term" value="F:phosphorelay sensor kinase activity"/>
    <property type="evidence" value="ECO:0007669"/>
    <property type="project" value="InterPro"/>
</dbReference>
<evidence type="ECO:0000259" key="15">
    <source>
        <dbReference type="PROSITE" id="PS50109"/>
    </source>
</evidence>
<feature type="domain" description="Histidine kinase" evidence="15">
    <location>
        <begin position="338"/>
        <end position="541"/>
    </location>
</feature>
<dbReference type="EMBL" id="CACVAS010000147">
    <property type="protein sequence ID" value="CAA6827244.1"/>
    <property type="molecule type" value="Genomic_DNA"/>
</dbReference>
<dbReference type="GO" id="GO:0005886">
    <property type="term" value="C:plasma membrane"/>
    <property type="evidence" value="ECO:0007669"/>
    <property type="project" value="UniProtKB-SubCell"/>
</dbReference>
<evidence type="ECO:0000256" key="12">
    <source>
        <dbReference type="ARBA" id="ARBA00023012"/>
    </source>
</evidence>
<evidence type="ECO:0000256" key="5">
    <source>
        <dbReference type="ARBA" id="ARBA00022553"/>
    </source>
</evidence>
<keyword evidence="11 14" id="KW-1133">Transmembrane helix</keyword>
<evidence type="ECO:0000256" key="8">
    <source>
        <dbReference type="ARBA" id="ARBA00022741"/>
    </source>
</evidence>
<dbReference type="InterPro" id="IPR005467">
    <property type="entry name" value="His_kinase_dom"/>
</dbReference>
<feature type="transmembrane region" description="Helical" evidence="14">
    <location>
        <begin position="12"/>
        <end position="37"/>
    </location>
</feature>
<dbReference type="InterPro" id="IPR004010">
    <property type="entry name" value="Double_Cache_2"/>
</dbReference>
<evidence type="ECO:0000256" key="1">
    <source>
        <dbReference type="ARBA" id="ARBA00000085"/>
    </source>
</evidence>
<sequence>MIIIFFFQNKTIASIHIFVMTMMFGLIVLFVSMVFFGEYNTFDDDAKIIQKRHIKNQKETIVFDTQRVLKFIEYMYNKRNISQDEEILKSQILNAIEQLYARPDGTGYIFIYDFNGVVLSDPVQTENIGKNLYNIEDSNGVKVIKDLITVSRQKDGGFVEYVWLKPTTGSLSPKVSYSQSFKPWGWMIGTGVYLDDIEKSIAKQRRALKTKLNKYMIDIIFLLSILFTFGMMGIILANNILKREIDTFTNFFQKASTSHLLIDKKEISLLEFKNMVSYINDMVAMIRKREETLTELNTSLETKVEAKTKDLNEKNKLLTKEKNFSNSLVEAQDSFIKHSIHEINTPLSVIMTHIDLFKLKEGDNRYLSKIEAASKIIANIYEDLSYMVKKDRFAYKKEMVNMSKFLLERIDFFYEIAKGNKHAIIPKIEQEMYVYMSPEKLQRIIDNNLSNAIKFANRGTSVEILLREKNSQIALSFITQSPKIRDTKAIFEAFNRENDVKGGFGLGLEIVHSICQKENIHIDLTSNDTQTIFTYTFKKES</sequence>
<keyword evidence="7 14" id="KW-0812">Transmembrane</keyword>
<evidence type="ECO:0000256" key="7">
    <source>
        <dbReference type="ARBA" id="ARBA00022692"/>
    </source>
</evidence>
<dbReference type="Gene3D" id="3.30.450.20">
    <property type="entry name" value="PAS domain"/>
    <property type="match status" value="1"/>
</dbReference>
<dbReference type="AlphaFoldDB" id="A0A6S6U6F7"/>
<dbReference type="SUPFAM" id="SSF55874">
    <property type="entry name" value="ATPase domain of HSP90 chaperone/DNA topoisomerase II/histidine kinase"/>
    <property type="match status" value="1"/>
</dbReference>
<keyword evidence="13 14" id="KW-0472">Membrane</keyword>